<evidence type="ECO:0000313" key="1">
    <source>
        <dbReference type="EMBL" id="ARF08556.1"/>
    </source>
</evidence>
<dbReference type="EMBL" id="KY684083">
    <property type="protein sequence ID" value="ARF08556.1"/>
    <property type="molecule type" value="Genomic_DNA"/>
</dbReference>
<accession>A0A1V0SA15</accession>
<proteinExistence type="predicted"/>
<protein>
    <submittedName>
        <fullName evidence="1">Uncharacterized protein</fullName>
    </submittedName>
</protein>
<name>A0A1V0SA15_9VIRU</name>
<reference evidence="1" key="1">
    <citation type="journal article" date="2017" name="Science">
        <title>Giant viruses with an expanded complement of translation system components.</title>
        <authorList>
            <person name="Schulz F."/>
            <person name="Yutin N."/>
            <person name="Ivanova N.N."/>
            <person name="Ortega D.R."/>
            <person name="Lee T.K."/>
            <person name="Vierheilig J."/>
            <person name="Daims H."/>
            <person name="Horn M."/>
            <person name="Wagner M."/>
            <person name="Jensen G.J."/>
            <person name="Kyrpides N.C."/>
            <person name="Koonin E.V."/>
            <person name="Woyke T."/>
        </authorList>
    </citation>
    <scope>NUCLEOTIDE SEQUENCE</scope>
    <source>
        <strain evidence="1">CTV1</strain>
    </source>
</reference>
<gene>
    <name evidence="1" type="ORF">Catovirus_1_606</name>
</gene>
<sequence length="63" mass="7231">MSEIILYYRIVVKNNGYKVYCDNLTKKNLDDCLTIVDHKLSEKLGDSEIKEAKKNVVSHKSSV</sequence>
<organism evidence="1">
    <name type="scientific">Catovirus CTV1</name>
    <dbReference type="NCBI Taxonomy" id="1977631"/>
    <lineage>
        <taxon>Viruses</taxon>
        <taxon>Varidnaviria</taxon>
        <taxon>Bamfordvirae</taxon>
        <taxon>Nucleocytoviricota</taxon>
        <taxon>Megaviricetes</taxon>
        <taxon>Imitervirales</taxon>
        <taxon>Mimiviridae</taxon>
        <taxon>Klosneuvirinae</taxon>
        <taxon>Catovirus</taxon>
    </lineage>
</organism>